<dbReference type="InterPro" id="IPR000772">
    <property type="entry name" value="Ricin_B_lectin"/>
</dbReference>
<organism evidence="3 4">
    <name type="scientific">Roseateles asaccharophilus</name>
    <dbReference type="NCBI Taxonomy" id="582607"/>
    <lineage>
        <taxon>Bacteria</taxon>
        <taxon>Pseudomonadati</taxon>
        <taxon>Pseudomonadota</taxon>
        <taxon>Betaproteobacteria</taxon>
        <taxon>Burkholderiales</taxon>
        <taxon>Sphaerotilaceae</taxon>
        <taxon>Roseateles</taxon>
    </lineage>
</organism>
<evidence type="ECO:0000313" key="3">
    <source>
        <dbReference type="EMBL" id="TDP09261.1"/>
    </source>
</evidence>
<name>A0A4R6N2E0_9BURK</name>
<dbReference type="NCBIfam" id="NF035930">
    <property type="entry name" value="lectin_2"/>
    <property type="match status" value="1"/>
</dbReference>
<dbReference type="Pfam" id="PF00652">
    <property type="entry name" value="Ricin_B_lectin"/>
    <property type="match status" value="1"/>
</dbReference>
<dbReference type="Gene3D" id="2.80.10.50">
    <property type="match status" value="2"/>
</dbReference>
<dbReference type="Pfam" id="PF11218">
    <property type="entry name" value="DUF3011"/>
    <property type="match status" value="1"/>
</dbReference>
<keyword evidence="1" id="KW-0732">Signal</keyword>
<dbReference type="CDD" id="cd23418">
    <property type="entry name" value="beta-trefoil_Ricin_XLN-like"/>
    <property type="match status" value="1"/>
</dbReference>
<feature type="chain" id="PRO_5020707073" evidence="1">
    <location>
        <begin position="30"/>
        <end position="275"/>
    </location>
</feature>
<dbReference type="EMBL" id="SNXE01000005">
    <property type="protein sequence ID" value="TDP09261.1"/>
    <property type="molecule type" value="Genomic_DNA"/>
</dbReference>
<accession>A0A4R6N2E0</accession>
<reference evidence="3 4" key="1">
    <citation type="submission" date="2019-03" db="EMBL/GenBank/DDBJ databases">
        <title>Genomic Encyclopedia of Type Strains, Phase IV (KMG-IV): sequencing the most valuable type-strain genomes for metagenomic binning, comparative biology and taxonomic classification.</title>
        <authorList>
            <person name="Goeker M."/>
        </authorList>
    </citation>
    <scope>NUCLEOTIDE SEQUENCE [LARGE SCALE GENOMIC DNA]</scope>
    <source>
        <strain evidence="3 4">DSM 25082</strain>
    </source>
</reference>
<dbReference type="SMART" id="SM00458">
    <property type="entry name" value="RICIN"/>
    <property type="match status" value="1"/>
</dbReference>
<dbReference type="InterPro" id="IPR035992">
    <property type="entry name" value="Ricin_B-like_lectins"/>
</dbReference>
<protein>
    <submittedName>
        <fullName evidence="3">DUF3011 family protein</fullName>
    </submittedName>
</protein>
<evidence type="ECO:0000256" key="1">
    <source>
        <dbReference type="SAM" id="SignalP"/>
    </source>
</evidence>
<keyword evidence="4" id="KW-1185">Reference proteome</keyword>
<sequence length="275" mass="29769">MKSINTARPARQTLVMALCMALLVSPAAAQQERTLELRSEGDLVSSRLPAGTRDVELEQQLGGACRFNRSWGYDLSQMELWVNEGCAARFRLIGEFRESDRQEPGEGSAESSSSSNAVAAVAAVAAIAGLALLASKSRDKNEGSGDWNGQQGYGRQIRGAGGLCLDISGRVREGAPAIIYGCNNGANQRFEWGPRGEIRVGGLCLDVANGDRGNGAGVIAFRCNGGENQRWRSRSGQIRSAMNGKCLDVRDARIRPGQPVQMWDCHGGQNQRWWW</sequence>
<feature type="signal peptide" evidence="1">
    <location>
        <begin position="1"/>
        <end position="29"/>
    </location>
</feature>
<dbReference type="PROSITE" id="PS50231">
    <property type="entry name" value="RICIN_B_LECTIN"/>
    <property type="match status" value="1"/>
</dbReference>
<evidence type="ECO:0000313" key="4">
    <source>
        <dbReference type="Proteomes" id="UP000295357"/>
    </source>
</evidence>
<dbReference type="InterPro" id="IPR021381">
    <property type="entry name" value="DUF3011"/>
</dbReference>
<evidence type="ECO:0000259" key="2">
    <source>
        <dbReference type="SMART" id="SM00458"/>
    </source>
</evidence>
<comment type="caution">
    <text evidence="3">The sequence shown here is derived from an EMBL/GenBank/DDBJ whole genome shotgun (WGS) entry which is preliminary data.</text>
</comment>
<gene>
    <name evidence="3" type="ORF">DFR39_10599</name>
</gene>
<dbReference type="OrthoDB" id="8673369at2"/>
<feature type="domain" description="Ricin B lectin" evidence="2">
    <location>
        <begin position="151"/>
        <end position="275"/>
    </location>
</feature>
<dbReference type="AlphaFoldDB" id="A0A4R6N2E0"/>
<dbReference type="RefSeq" id="WP_133603885.1">
    <property type="nucleotide sequence ID" value="NZ_JAUFPJ010000003.1"/>
</dbReference>
<proteinExistence type="predicted"/>
<dbReference type="Proteomes" id="UP000295357">
    <property type="component" value="Unassembled WGS sequence"/>
</dbReference>
<dbReference type="SUPFAM" id="SSF50370">
    <property type="entry name" value="Ricin B-like lectins"/>
    <property type="match status" value="1"/>
</dbReference>